<feature type="binding site" evidence="8">
    <location>
        <position position="393"/>
    </location>
    <ligand>
        <name>Na(+)</name>
        <dbReference type="ChEBI" id="CHEBI:29101"/>
        <label>1</label>
    </ligand>
</feature>
<evidence type="ECO:0000256" key="4">
    <source>
        <dbReference type="ARBA" id="ARBA00022692"/>
    </source>
</evidence>
<dbReference type="GO" id="GO:0015293">
    <property type="term" value="F:symporter activity"/>
    <property type="evidence" value="ECO:0007669"/>
    <property type="project" value="UniProtKB-KW"/>
</dbReference>
<keyword evidence="7 10" id="KW-0472">Membrane</keyword>
<evidence type="ECO:0000256" key="1">
    <source>
        <dbReference type="ARBA" id="ARBA00004141"/>
    </source>
</evidence>
<dbReference type="GO" id="GO:0005886">
    <property type="term" value="C:plasma membrane"/>
    <property type="evidence" value="ECO:0007669"/>
    <property type="project" value="TreeGrafter"/>
</dbReference>
<proteinExistence type="inferred from homology"/>
<keyword evidence="3" id="KW-0813">Transport</keyword>
<keyword evidence="8" id="KW-0915">Sodium</keyword>
<evidence type="ECO:0000256" key="10">
    <source>
        <dbReference type="SAM" id="Phobius"/>
    </source>
</evidence>
<feature type="transmembrane region" description="Helical" evidence="10">
    <location>
        <begin position="75"/>
        <end position="96"/>
    </location>
</feature>
<comment type="caution">
    <text evidence="11">The sequence shown here is derived from an EMBL/GenBank/DDBJ whole genome shotgun (WGS) entry which is preliminary data.</text>
</comment>
<feature type="transmembrane region" description="Helical" evidence="10">
    <location>
        <begin position="377"/>
        <end position="402"/>
    </location>
</feature>
<sequence length="606" mass="69609">MEVSSKISINELAVEGSIRSFTEPGEGETDDSRSKSFQRWSSRMKNLMAYAVLIMCFVSVQRSCFSLGIYGSTIFIPYIIFKVFLVMPVVVVEIMLGRYVTGYFIRVYTFCPMGLGLLVCHFIMTFLFIILSFANSIYLLKYLISLFSGVMTWKYCNSSWAKINCYELGDQNSAYQTCLRVHSEEFCKNLTWETSGHQFWKYVVQNTADADSIAYSFMCLLIVIVAVIIGNYKGIRSLEKILLSFFILPAIFSLLLTLVSFLSPGSVTGFMEIWKMDFDLLLKPQIWVTGFEYAVVTQCIGLFPLYFVSSHGLFEDDIFIDALIVLFSDVIFCLVIALPILSIIKTVNSKNPPFEDLTDVYVWISEALTVYPPPNTFWAFIFYLEMTILELGSQMIYCLSIFEATYCIFKERIHLIYIALAFVVIVIPFTAPLILLPTLATFPIEVAIILNVFINLLELELFYGLRKFYDDFHFMMGYHPPFFFTLMLITAAALSLIFVLMKLIFGSTFSYETSIQNGEYISAGIPASVFIIVMAMRLYLGYRNKDVMQIFSYNKEWGPSLPLLKKSRIVFDSKTVTKEFMYRQELSKKPQMKPNDFKDQNIVHLI</sequence>
<keyword evidence="9" id="KW-1015">Disulfide bond</keyword>
<dbReference type="PROSITE" id="PS50267">
    <property type="entry name" value="NA_NEUROTRAN_SYMP_3"/>
    <property type="match status" value="1"/>
</dbReference>
<dbReference type="PANTHER" id="PTHR11616">
    <property type="entry name" value="SODIUM/CHLORIDE DEPENDENT TRANSPORTER"/>
    <property type="match status" value="1"/>
</dbReference>
<name>A0AAN8S9M7_POLSC</name>
<feature type="transmembrane region" description="Helical" evidence="10">
    <location>
        <begin position="212"/>
        <end position="229"/>
    </location>
</feature>
<gene>
    <name evidence="11" type="ORF">RUM43_013406</name>
</gene>
<feature type="binding site" evidence="8">
    <location>
        <position position="389"/>
    </location>
    <ligand>
        <name>Na(+)</name>
        <dbReference type="ChEBI" id="CHEBI:29101"/>
        <label>1</label>
    </ligand>
</feature>
<dbReference type="AlphaFoldDB" id="A0AAN8S9M7"/>
<feature type="transmembrane region" description="Helical" evidence="10">
    <location>
        <begin position="482"/>
        <end position="505"/>
    </location>
</feature>
<evidence type="ECO:0000256" key="6">
    <source>
        <dbReference type="ARBA" id="ARBA00022989"/>
    </source>
</evidence>
<dbReference type="GO" id="GO:0035725">
    <property type="term" value="P:sodium ion transmembrane transport"/>
    <property type="evidence" value="ECO:0007669"/>
    <property type="project" value="TreeGrafter"/>
</dbReference>
<evidence type="ECO:0000256" key="8">
    <source>
        <dbReference type="PIRSR" id="PIRSR600175-1"/>
    </source>
</evidence>
<accession>A0AAN8S9M7</accession>
<dbReference type="PANTHER" id="PTHR11616:SF240">
    <property type="entry name" value="BLOATED TUBULES, ISOFORM B-RELATED"/>
    <property type="match status" value="1"/>
</dbReference>
<feature type="transmembrane region" description="Helical" evidence="10">
    <location>
        <begin position="520"/>
        <end position="540"/>
    </location>
</feature>
<dbReference type="SUPFAM" id="SSF161070">
    <property type="entry name" value="SNF-like"/>
    <property type="match status" value="1"/>
</dbReference>
<evidence type="ECO:0000313" key="11">
    <source>
        <dbReference type="EMBL" id="KAK6632638.1"/>
    </source>
</evidence>
<feature type="transmembrane region" description="Helical" evidence="10">
    <location>
        <begin position="108"/>
        <end position="134"/>
    </location>
</feature>
<comment type="subcellular location">
    <subcellularLocation>
        <location evidence="1">Membrane</location>
        <topology evidence="1">Multi-pass membrane protein</topology>
    </subcellularLocation>
</comment>
<feature type="transmembrane region" description="Helical" evidence="10">
    <location>
        <begin position="414"/>
        <end position="436"/>
    </location>
</feature>
<feature type="transmembrane region" description="Helical" evidence="10">
    <location>
        <begin position="47"/>
        <end position="69"/>
    </location>
</feature>
<dbReference type="InterPro" id="IPR000175">
    <property type="entry name" value="Na/ntran_symport"/>
</dbReference>
<feature type="transmembrane region" description="Helical" evidence="10">
    <location>
        <begin position="286"/>
        <end position="307"/>
    </location>
</feature>
<dbReference type="EMBL" id="JAWJWE010000007">
    <property type="protein sequence ID" value="KAK6632638.1"/>
    <property type="molecule type" value="Genomic_DNA"/>
</dbReference>
<feature type="transmembrane region" description="Helical" evidence="10">
    <location>
        <begin position="241"/>
        <end position="266"/>
    </location>
</feature>
<evidence type="ECO:0000313" key="12">
    <source>
        <dbReference type="Proteomes" id="UP001372834"/>
    </source>
</evidence>
<feature type="transmembrane region" description="Helical" evidence="10">
    <location>
        <begin position="319"/>
        <end position="344"/>
    </location>
</feature>
<dbReference type="GO" id="GO:0046872">
    <property type="term" value="F:metal ion binding"/>
    <property type="evidence" value="ECO:0007669"/>
    <property type="project" value="UniProtKB-KW"/>
</dbReference>
<dbReference type="Proteomes" id="UP001372834">
    <property type="component" value="Unassembled WGS sequence"/>
</dbReference>
<evidence type="ECO:0000256" key="9">
    <source>
        <dbReference type="PIRSR" id="PIRSR600175-2"/>
    </source>
</evidence>
<keyword evidence="6 10" id="KW-1133">Transmembrane helix</keyword>
<evidence type="ECO:0000256" key="7">
    <source>
        <dbReference type="ARBA" id="ARBA00023136"/>
    </source>
</evidence>
<evidence type="ECO:0000256" key="3">
    <source>
        <dbReference type="ARBA" id="ARBA00022448"/>
    </source>
</evidence>
<feature type="transmembrane region" description="Helical" evidence="10">
    <location>
        <begin position="442"/>
        <end position="462"/>
    </location>
</feature>
<dbReference type="InterPro" id="IPR037272">
    <property type="entry name" value="SNS_sf"/>
</dbReference>
<feature type="disulfide bond" evidence="9">
    <location>
        <begin position="156"/>
        <end position="165"/>
    </location>
</feature>
<keyword evidence="8" id="KW-0479">Metal-binding</keyword>
<dbReference type="Pfam" id="PF00209">
    <property type="entry name" value="SNF"/>
    <property type="match status" value="1"/>
</dbReference>
<evidence type="ECO:0000256" key="2">
    <source>
        <dbReference type="ARBA" id="ARBA00006459"/>
    </source>
</evidence>
<protein>
    <submittedName>
        <fullName evidence="11">Uncharacterized protein</fullName>
    </submittedName>
</protein>
<organism evidence="11 12">
    <name type="scientific">Polyplax serrata</name>
    <name type="common">Common mouse louse</name>
    <dbReference type="NCBI Taxonomy" id="468196"/>
    <lineage>
        <taxon>Eukaryota</taxon>
        <taxon>Metazoa</taxon>
        <taxon>Ecdysozoa</taxon>
        <taxon>Arthropoda</taxon>
        <taxon>Hexapoda</taxon>
        <taxon>Insecta</taxon>
        <taxon>Pterygota</taxon>
        <taxon>Neoptera</taxon>
        <taxon>Paraneoptera</taxon>
        <taxon>Psocodea</taxon>
        <taxon>Troctomorpha</taxon>
        <taxon>Phthiraptera</taxon>
        <taxon>Anoplura</taxon>
        <taxon>Polyplacidae</taxon>
        <taxon>Polyplax</taxon>
    </lineage>
</organism>
<keyword evidence="4 10" id="KW-0812">Transmembrane</keyword>
<evidence type="ECO:0000256" key="5">
    <source>
        <dbReference type="ARBA" id="ARBA00022847"/>
    </source>
</evidence>
<comment type="similarity">
    <text evidence="2">Belongs to the sodium:neurotransmitter symporter (SNF) (TC 2.A.22) family.</text>
</comment>
<reference evidence="11 12" key="1">
    <citation type="submission" date="2023-10" db="EMBL/GenBank/DDBJ databases">
        <title>Genomes of two closely related lineages of the louse Polyplax serrata with different host specificities.</title>
        <authorList>
            <person name="Martinu J."/>
            <person name="Tarabai H."/>
            <person name="Stefka J."/>
            <person name="Hypsa V."/>
        </authorList>
    </citation>
    <scope>NUCLEOTIDE SEQUENCE [LARGE SCALE GENOMIC DNA]</scope>
    <source>
        <strain evidence="11">HR10_N</strain>
    </source>
</reference>
<keyword evidence="5" id="KW-0769">Symport</keyword>